<proteinExistence type="predicted"/>
<feature type="transmembrane region" description="Helical" evidence="1">
    <location>
        <begin position="12"/>
        <end position="33"/>
    </location>
</feature>
<keyword evidence="1" id="KW-0812">Transmembrane</keyword>
<feature type="transmembrane region" description="Helical" evidence="1">
    <location>
        <begin position="93"/>
        <end position="118"/>
    </location>
</feature>
<accession>A0A644Z8V0</accession>
<organism evidence="2">
    <name type="scientific">bioreactor metagenome</name>
    <dbReference type="NCBI Taxonomy" id="1076179"/>
    <lineage>
        <taxon>unclassified sequences</taxon>
        <taxon>metagenomes</taxon>
        <taxon>ecological metagenomes</taxon>
    </lineage>
</organism>
<gene>
    <name evidence="2" type="ORF">SDC9_83017</name>
</gene>
<reference evidence="2" key="1">
    <citation type="submission" date="2019-08" db="EMBL/GenBank/DDBJ databases">
        <authorList>
            <person name="Kucharzyk K."/>
            <person name="Murdoch R.W."/>
            <person name="Higgins S."/>
            <person name="Loffler F."/>
        </authorList>
    </citation>
    <scope>NUCLEOTIDE SEQUENCE</scope>
</reference>
<dbReference type="EMBL" id="VSSQ01007602">
    <property type="protein sequence ID" value="MPM36421.1"/>
    <property type="molecule type" value="Genomic_DNA"/>
</dbReference>
<keyword evidence="1" id="KW-0472">Membrane</keyword>
<evidence type="ECO:0000313" key="2">
    <source>
        <dbReference type="EMBL" id="MPM36421.1"/>
    </source>
</evidence>
<feature type="transmembrane region" description="Helical" evidence="1">
    <location>
        <begin position="45"/>
        <end position="63"/>
    </location>
</feature>
<keyword evidence="1" id="KW-1133">Transmembrane helix</keyword>
<feature type="transmembrane region" description="Helical" evidence="1">
    <location>
        <begin position="124"/>
        <end position="144"/>
    </location>
</feature>
<name>A0A644Z8V0_9ZZZZ</name>
<protein>
    <submittedName>
        <fullName evidence="2">Uncharacterized protein</fullName>
    </submittedName>
</protein>
<evidence type="ECO:0000256" key="1">
    <source>
        <dbReference type="SAM" id="Phobius"/>
    </source>
</evidence>
<sequence>MKKKALKRIQYANLPGTILGIVVSTCLLGLILFEIVTGDKNMSDSILIVGLVFFFACLFFYLWRLFAKKPLVQYINMNGWEYRQFQKTSKWKFICVSGLVRSVKMSTIIVVLFLSNFIENDASYLEILLITLVICVLFAIPWGYMTYKKYNSIH</sequence>
<comment type="caution">
    <text evidence="2">The sequence shown here is derived from an EMBL/GenBank/DDBJ whole genome shotgun (WGS) entry which is preliminary data.</text>
</comment>
<dbReference type="AlphaFoldDB" id="A0A644Z8V0"/>